<dbReference type="AlphaFoldDB" id="A0A8H6I619"/>
<feature type="region of interest" description="Disordered" evidence="1">
    <location>
        <begin position="49"/>
        <end position="73"/>
    </location>
</feature>
<dbReference type="OrthoDB" id="10416331at2759"/>
<proteinExistence type="predicted"/>
<protein>
    <submittedName>
        <fullName evidence="2">Uncharacterized protein</fullName>
    </submittedName>
</protein>
<feature type="region of interest" description="Disordered" evidence="1">
    <location>
        <begin position="1"/>
        <end position="36"/>
    </location>
</feature>
<name>A0A8H6I619_9AGAR</name>
<sequence>MSTRPLSATFNRQEPEARYGYQSAPNRSNYSGFVPPPQVSEALGAFLSSAPTTNPRRRDDESMYGGETAVPGGNLARMDSYYRSKTTPLCIVEGPHEEHLQSTTPRATAQEIHTGQGMQGDASKFPTISLSTTSHRLAPSHRRRYTHPNPTKLLHPTHPSTNRRPRHTRALRRPIPITLLHSNYHPLQQVPPAPTCLSTNRLLNRTPGVLQLPIHHLHRHSSYRLMRQVLPALIIQGRGHHLERRALSDVLVLGAGLATTAGSTNRPQAQHLYPPP</sequence>
<gene>
    <name evidence="2" type="ORF">DFP72DRAFT_135533</name>
</gene>
<feature type="compositionally biased region" description="Polar residues" evidence="1">
    <location>
        <begin position="1"/>
        <end position="12"/>
    </location>
</feature>
<comment type="caution">
    <text evidence="2">The sequence shown here is derived from an EMBL/GenBank/DDBJ whole genome shotgun (WGS) entry which is preliminary data.</text>
</comment>
<dbReference type="Proteomes" id="UP000521943">
    <property type="component" value="Unassembled WGS sequence"/>
</dbReference>
<feature type="region of interest" description="Disordered" evidence="1">
    <location>
        <begin position="134"/>
        <end position="166"/>
    </location>
</feature>
<evidence type="ECO:0000256" key="1">
    <source>
        <dbReference type="SAM" id="MobiDB-lite"/>
    </source>
</evidence>
<reference evidence="2 3" key="1">
    <citation type="submission" date="2020-07" db="EMBL/GenBank/DDBJ databases">
        <title>Comparative genomics of pyrophilous fungi reveals a link between fire events and developmental genes.</title>
        <authorList>
            <consortium name="DOE Joint Genome Institute"/>
            <person name="Steindorff A.S."/>
            <person name="Carver A."/>
            <person name="Calhoun S."/>
            <person name="Stillman K."/>
            <person name="Liu H."/>
            <person name="Lipzen A."/>
            <person name="Pangilinan J."/>
            <person name="Labutti K."/>
            <person name="Bruns T.D."/>
            <person name="Grigoriev I.V."/>
        </authorList>
    </citation>
    <scope>NUCLEOTIDE SEQUENCE [LARGE SCALE GENOMIC DNA]</scope>
    <source>
        <strain evidence="2 3">CBS 144469</strain>
    </source>
</reference>
<keyword evidence="3" id="KW-1185">Reference proteome</keyword>
<accession>A0A8H6I619</accession>
<evidence type="ECO:0000313" key="2">
    <source>
        <dbReference type="EMBL" id="KAF6759461.1"/>
    </source>
</evidence>
<dbReference type="EMBL" id="JACGCI010000015">
    <property type="protein sequence ID" value="KAF6759461.1"/>
    <property type="molecule type" value="Genomic_DNA"/>
</dbReference>
<evidence type="ECO:0000313" key="3">
    <source>
        <dbReference type="Proteomes" id="UP000521943"/>
    </source>
</evidence>
<organism evidence="2 3">
    <name type="scientific">Ephemerocybe angulata</name>
    <dbReference type="NCBI Taxonomy" id="980116"/>
    <lineage>
        <taxon>Eukaryota</taxon>
        <taxon>Fungi</taxon>
        <taxon>Dikarya</taxon>
        <taxon>Basidiomycota</taxon>
        <taxon>Agaricomycotina</taxon>
        <taxon>Agaricomycetes</taxon>
        <taxon>Agaricomycetidae</taxon>
        <taxon>Agaricales</taxon>
        <taxon>Agaricineae</taxon>
        <taxon>Psathyrellaceae</taxon>
        <taxon>Ephemerocybe</taxon>
    </lineage>
</organism>